<evidence type="ECO:0000256" key="1">
    <source>
        <dbReference type="SAM" id="Phobius"/>
    </source>
</evidence>
<organism evidence="2 3">
    <name type="scientific">Fusibacter ferrireducens</name>
    <dbReference type="NCBI Taxonomy" id="2785058"/>
    <lineage>
        <taxon>Bacteria</taxon>
        <taxon>Bacillati</taxon>
        <taxon>Bacillota</taxon>
        <taxon>Clostridia</taxon>
        <taxon>Eubacteriales</taxon>
        <taxon>Eubacteriales Family XII. Incertae Sedis</taxon>
        <taxon>Fusibacter</taxon>
    </lineage>
</organism>
<keyword evidence="1" id="KW-1133">Transmembrane helix</keyword>
<evidence type="ECO:0000313" key="2">
    <source>
        <dbReference type="EMBL" id="MBF4695429.1"/>
    </source>
</evidence>
<keyword evidence="1" id="KW-0472">Membrane</keyword>
<evidence type="ECO:0000313" key="3">
    <source>
        <dbReference type="Proteomes" id="UP000614200"/>
    </source>
</evidence>
<feature type="transmembrane region" description="Helical" evidence="1">
    <location>
        <begin position="418"/>
        <end position="438"/>
    </location>
</feature>
<feature type="transmembrane region" description="Helical" evidence="1">
    <location>
        <begin position="520"/>
        <end position="545"/>
    </location>
</feature>
<feature type="transmembrane region" description="Helical" evidence="1">
    <location>
        <begin position="450"/>
        <end position="467"/>
    </location>
</feature>
<evidence type="ECO:0008006" key="4">
    <source>
        <dbReference type="Google" id="ProtNLM"/>
    </source>
</evidence>
<protein>
    <recommendedName>
        <fullName evidence="4">DUF5050 domain-containing protein</fullName>
    </recommendedName>
</protein>
<sequence>MKKIYNWKFILLASFFISLLLLSSVIYADFVALPSESWSKYITLYQSEDTDQTENYYDDIFDVITSENQIFLTFCDSKKINFEMLNLSGEIQKSFSYNLDYDVKKISTALNSDSLSVLIAAENTLKLYKFNLDDFSLLSSFEIADQYELVKLDGQKLVYYNQNKFFYFDGLESHFISENSKTEQFDFKIDQDKLFINLLEYDLGTYYFSFYEYDLITQKMDYHNNIEKIVTISGTTSLDANLYIKNNKIYNCLVLKNAKYGQNFEVYFILDQASLHVLESTNASNMSYDPNTHFVDYKNEVYVAYNDKSFIGKQEVGSQYQSYTNIFMRPVTENQLIDNSPYKILTKSKYYAPNFRFFTLNNYNYLITNEIDHRHNTIYLSSDHPDIISQSKHVKFSDLLDIFFGALTYIPASIMTSWTVIIGLLFPVVFIIIPIAIVKMSWVERNHMKMLYSAVITYILAKIYYVYSDIHLLHFNNKNIGIPPFHLSSPISSILTFVFTTAVSLLCLKLFIKNKPHTHFIASFFFFFLCEMIQYMLYITTYAVMYMNL</sequence>
<reference evidence="2 3" key="1">
    <citation type="submission" date="2020-11" db="EMBL/GenBank/DDBJ databases">
        <title>Fusibacter basophilias sp. nov.</title>
        <authorList>
            <person name="Qiu D."/>
        </authorList>
    </citation>
    <scope>NUCLEOTIDE SEQUENCE [LARGE SCALE GENOMIC DNA]</scope>
    <source>
        <strain evidence="2 3">Q10-2</strain>
    </source>
</reference>
<accession>A0ABR9ZYA0</accession>
<dbReference type="EMBL" id="JADKNH010000016">
    <property type="protein sequence ID" value="MBF4695429.1"/>
    <property type="molecule type" value="Genomic_DNA"/>
</dbReference>
<name>A0ABR9ZYA0_9FIRM</name>
<proteinExistence type="predicted"/>
<comment type="caution">
    <text evidence="2">The sequence shown here is derived from an EMBL/GenBank/DDBJ whole genome shotgun (WGS) entry which is preliminary data.</text>
</comment>
<keyword evidence="3" id="KW-1185">Reference proteome</keyword>
<dbReference type="RefSeq" id="WP_194703669.1">
    <property type="nucleotide sequence ID" value="NZ_JADKNH010000016.1"/>
</dbReference>
<keyword evidence="1" id="KW-0812">Transmembrane</keyword>
<gene>
    <name evidence="2" type="ORF">ISU02_20225</name>
</gene>
<dbReference type="Proteomes" id="UP000614200">
    <property type="component" value="Unassembled WGS sequence"/>
</dbReference>
<feature type="transmembrane region" description="Helical" evidence="1">
    <location>
        <begin position="487"/>
        <end position="508"/>
    </location>
</feature>